<dbReference type="Gene3D" id="1.20.58.480">
    <property type="match status" value="1"/>
</dbReference>
<name>A0A1P9WS08_9BACT</name>
<dbReference type="AlphaFoldDB" id="A0A1P9WS08"/>
<dbReference type="Pfam" id="PF03301">
    <property type="entry name" value="Trp_dioxygenase"/>
    <property type="match status" value="1"/>
</dbReference>
<reference evidence="1 2" key="1">
    <citation type="submission" date="2016-01" db="EMBL/GenBank/DDBJ databases">
        <authorList>
            <person name="Oliw E.H."/>
        </authorList>
    </citation>
    <scope>NUCLEOTIDE SEQUENCE [LARGE SCALE GENOMIC DNA]</scope>
    <source>
        <strain evidence="1 2">DY10</strain>
    </source>
</reference>
<accession>A0A1P9WS08</accession>
<dbReference type="STRING" id="1178516.AWR27_01675"/>
<protein>
    <submittedName>
        <fullName evidence="1">Tryptophan 2,3-dioxygenase</fullName>
    </submittedName>
</protein>
<dbReference type="EMBL" id="CP014263">
    <property type="protein sequence ID" value="AQG78168.1"/>
    <property type="molecule type" value="Genomic_DNA"/>
</dbReference>
<dbReference type="OrthoDB" id="9776847at2"/>
<dbReference type="PANTHER" id="PTHR10138:SF0">
    <property type="entry name" value="TRYPTOPHAN 2,3-DIOXYGENASE"/>
    <property type="match status" value="1"/>
</dbReference>
<dbReference type="SUPFAM" id="SSF140959">
    <property type="entry name" value="Indolic compounds 2,3-dioxygenase-like"/>
    <property type="match status" value="1"/>
</dbReference>
<dbReference type="GO" id="GO:0046872">
    <property type="term" value="F:metal ion binding"/>
    <property type="evidence" value="ECO:0007669"/>
    <property type="project" value="InterPro"/>
</dbReference>
<keyword evidence="2" id="KW-1185">Reference proteome</keyword>
<proteinExistence type="predicted"/>
<keyword evidence="1" id="KW-0560">Oxidoreductase</keyword>
<keyword evidence="1" id="KW-0223">Dioxygenase</keyword>
<dbReference type="Proteomes" id="UP000187941">
    <property type="component" value="Chromosome"/>
</dbReference>
<dbReference type="KEGG" id="smon:AWR27_01675"/>
<evidence type="ECO:0000313" key="1">
    <source>
        <dbReference type="EMBL" id="AQG78168.1"/>
    </source>
</evidence>
<evidence type="ECO:0000313" key="2">
    <source>
        <dbReference type="Proteomes" id="UP000187941"/>
    </source>
</evidence>
<dbReference type="GO" id="GO:0019441">
    <property type="term" value="P:L-tryptophan catabolic process to kynurenine"/>
    <property type="evidence" value="ECO:0007669"/>
    <property type="project" value="InterPro"/>
</dbReference>
<gene>
    <name evidence="1" type="ORF">AWR27_01675</name>
</gene>
<dbReference type="PANTHER" id="PTHR10138">
    <property type="entry name" value="TRYPTOPHAN 2,3-DIOXYGENASE"/>
    <property type="match status" value="1"/>
</dbReference>
<dbReference type="GO" id="GO:0004833">
    <property type="term" value="F:L-tryptophan 2,3-dioxygenase activity"/>
    <property type="evidence" value="ECO:0007669"/>
    <property type="project" value="InterPro"/>
</dbReference>
<dbReference type="InterPro" id="IPR037217">
    <property type="entry name" value="Trp/Indoleamine_2_3_dOase-like"/>
</dbReference>
<dbReference type="InterPro" id="IPR004981">
    <property type="entry name" value="Trp_2_3_dOase"/>
</dbReference>
<dbReference type="RefSeq" id="WP_077129590.1">
    <property type="nucleotide sequence ID" value="NZ_CP014263.1"/>
</dbReference>
<organism evidence="1 2">
    <name type="scientific">Spirosoma montaniterrae</name>
    <dbReference type="NCBI Taxonomy" id="1178516"/>
    <lineage>
        <taxon>Bacteria</taxon>
        <taxon>Pseudomonadati</taxon>
        <taxon>Bacteroidota</taxon>
        <taxon>Cytophagia</taxon>
        <taxon>Cytophagales</taxon>
        <taxon>Cytophagaceae</taxon>
        <taxon>Spirosoma</taxon>
    </lineage>
</organism>
<dbReference type="GO" id="GO:0020037">
    <property type="term" value="F:heme binding"/>
    <property type="evidence" value="ECO:0007669"/>
    <property type="project" value="InterPro"/>
</dbReference>
<sequence length="306" mass="35909">MSETLTDKLNQLEQKFAAMGQDMASYLEGLLQADYLTYWDYIHLDTLLSLQNPKTAYPDELIFVTYHQITELYFKLILHEIAQIAQTQPLTSAFFTARMQRINRYFGLLEDSFGVMITGMEREQFLNFRMALLPSSGFQSVQFRQIEIVSTDFQNLLTEPADNANTLADQYDYIYWKRGATELATQQKTLTLRQFDKQYGASLVRLAENYQTTNLNRRFQELEQDGQATNDLRDALREYDHRVNVRWKLAHLRSAVQYLQKEPDAVRATGGTNWQTYLPPVQQQRIFFPTLWSLQERENWGRLFGT</sequence>
<dbReference type="GO" id="GO:0019442">
    <property type="term" value="P:L-tryptophan catabolic process to acetyl-CoA"/>
    <property type="evidence" value="ECO:0007669"/>
    <property type="project" value="TreeGrafter"/>
</dbReference>